<keyword evidence="4" id="KW-1185">Reference proteome</keyword>
<feature type="domain" description="Thioesterase" evidence="2">
    <location>
        <begin position="50"/>
        <end position="121"/>
    </location>
</feature>
<keyword evidence="1" id="KW-0378">Hydrolase</keyword>
<sequence>MVSEAPDLAVARKALAAQPFSRLLGARLVAFGDGAATLELDIRDELLQQYGFVHGGVLSYAADNALTFAAGTVIGTRLITAGFTIDYLRPAQGTTLRAHAQVVRAGRTRVACRCDVSSVDGAGTQTLCAAAQGTIAVLEPAHASQLTYS</sequence>
<evidence type="ECO:0000256" key="1">
    <source>
        <dbReference type="ARBA" id="ARBA00022801"/>
    </source>
</evidence>
<protein>
    <submittedName>
        <fullName evidence="3">PaaI family thioesterase</fullName>
    </submittedName>
</protein>
<proteinExistence type="predicted"/>
<dbReference type="OrthoDB" id="8525891at2"/>
<reference evidence="3 4" key="1">
    <citation type="submission" date="2019-06" db="EMBL/GenBank/DDBJ databases">
        <title>Streptomyces sporangiiformans sp. nov., a novel actinomycete isolated from soil in Mount Song.</title>
        <authorList>
            <person name="Han L."/>
        </authorList>
    </citation>
    <scope>NUCLEOTIDE SEQUENCE [LARGE SCALE GENOMIC DNA]</scope>
    <source>
        <strain evidence="3 4">NEAU-SSA 1</strain>
    </source>
</reference>
<dbReference type="Pfam" id="PF03061">
    <property type="entry name" value="4HBT"/>
    <property type="match status" value="1"/>
</dbReference>
<dbReference type="CDD" id="cd03443">
    <property type="entry name" value="PaaI_thioesterase"/>
    <property type="match status" value="1"/>
</dbReference>
<dbReference type="PANTHER" id="PTHR42856:SF1">
    <property type="entry name" value="ACYL-COENZYME A THIOESTERASE PAAI"/>
    <property type="match status" value="1"/>
</dbReference>
<dbReference type="InterPro" id="IPR052723">
    <property type="entry name" value="Acyl-CoA_thioesterase_PaaI"/>
</dbReference>
<dbReference type="EMBL" id="VCHX02000125">
    <property type="protein sequence ID" value="TPQ21107.1"/>
    <property type="molecule type" value="Genomic_DNA"/>
</dbReference>
<dbReference type="Proteomes" id="UP000317378">
    <property type="component" value="Unassembled WGS sequence"/>
</dbReference>
<comment type="caution">
    <text evidence="3">The sequence shown here is derived from an EMBL/GenBank/DDBJ whole genome shotgun (WGS) entry which is preliminary data.</text>
</comment>
<dbReference type="SUPFAM" id="SSF54637">
    <property type="entry name" value="Thioesterase/thiol ester dehydrase-isomerase"/>
    <property type="match status" value="1"/>
</dbReference>
<evidence type="ECO:0000313" key="4">
    <source>
        <dbReference type="Proteomes" id="UP000317378"/>
    </source>
</evidence>
<dbReference type="NCBIfam" id="TIGR00369">
    <property type="entry name" value="unchar_dom_1"/>
    <property type="match status" value="1"/>
</dbReference>
<dbReference type="InterPro" id="IPR003736">
    <property type="entry name" value="PAAI_dom"/>
</dbReference>
<accession>A0A505DE24</accession>
<organism evidence="3 4">
    <name type="scientific">Streptomyces sporangiiformans</name>
    <dbReference type="NCBI Taxonomy" id="2315329"/>
    <lineage>
        <taxon>Bacteria</taxon>
        <taxon>Bacillati</taxon>
        <taxon>Actinomycetota</taxon>
        <taxon>Actinomycetes</taxon>
        <taxon>Kitasatosporales</taxon>
        <taxon>Streptomycetaceae</taxon>
        <taxon>Streptomyces</taxon>
    </lineage>
</organism>
<dbReference type="PANTHER" id="PTHR42856">
    <property type="entry name" value="ACYL-COENZYME A THIOESTERASE PAAI"/>
    <property type="match status" value="1"/>
</dbReference>
<dbReference type="Gene3D" id="3.10.129.10">
    <property type="entry name" value="Hotdog Thioesterase"/>
    <property type="match status" value="1"/>
</dbReference>
<dbReference type="GO" id="GO:0016289">
    <property type="term" value="F:acyl-CoA hydrolase activity"/>
    <property type="evidence" value="ECO:0007669"/>
    <property type="project" value="UniProtKB-ARBA"/>
</dbReference>
<evidence type="ECO:0000313" key="3">
    <source>
        <dbReference type="EMBL" id="TPQ21107.1"/>
    </source>
</evidence>
<dbReference type="InterPro" id="IPR029069">
    <property type="entry name" value="HotDog_dom_sf"/>
</dbReference>
<name>A0A505DE24_9ACTN</name>
<evidence type="ECO:0000259" key="2">
    <source>
        <dbReference type="Pfam" id="PF03061"/>
    </source>
</evidence>
<dbReference type="RefSeq" id="WP_119101288.1">
    <property type="nucleotide sequence ID" value="NZ_QXMJ01000125.1"/>
</dbReference>
<dbReference type="InterPro" id="IPR006683">
    <property type="entry name" value="Thioestr_dom"/>
</dbReference>
<gene>
    <name evidence="3" type="ORF">FGD71_016985</name>
</gene>
<dbReference type="AlphaFoldDB" id="A0A505DE24"/>